<reference evidence="2 3" key="1">
    <citation type="submission" date="2024-01" db="EMBL/GenBank/DDBJ databases">
        <title>The complete chloroplast genome sequence of Lithospermum erythrorhizon: insights into the phylogenetic relationship among Boraginaceae species and the maternal lineages of purple gromwells.</title>
        <authorList>
            <person name="Okada T."/>
            <person name="Watanabe K."/>
        </authorList>
    </citation>
    <scope>NUCLEOTIDE SEQUENCE [LARGE SCALE GENOMIC DNA]</scope>
</reference>
<evidence type="ECO:0000256" key="1">
    <source>
        <dbReference type="SAM" id="MobiDB-lite"/>
    </source>
</evidence>
<comment type="caution">
    <text evidence="2">The sequence shown here is derived from an EMBL/GenBank/DDBJ whole genome shotgun (WGS) entry which is preliminary data.</text>
</comment>
<sequence length="242" mass="26823">MFPKGLSQLLSMYQRILQGEGVTTRQSLEAEQVTTREEAGRLMLAKDPSQHIYEDTDGQASENSSSCGYKPNYLAPAMMTGITSLEEQMAALTRMVETVLEKVQHQDDSIAQISGRIADEEHRARAAEVALKQVEAPTTSKMGDGTTHGTTHLFPHDTSGSQSHQPSACLYKSCIGTSSTLSIEYFPEPSSSWQQELMIWSSTLLQTKGTFPLFLQPLIRRPNMSQGSQEKLPSSKRNKHMQ</sequence>
<protein>
    <submittedName>
        <fullName evidence="2">Uncharacterized protein</fullName>
    </submittedName>
</protein>
<proteinExistence type="predicted"/>
<dbReference type="EMBL" id="BAABME010003531">
    <property type="protein sequence ID" value="GAA0159147.1"/>
    <property type="molecule type" value="Genomic_DNA"/>
</dbReference>
<dbReference type="AlphaFoldDB" id="A0AAV3QA96"/>
<dbReference type="Proteomes" id="UP001454036">
    <property type="component" value="Unassembled WGS sequence"/>
</dbReference>
<name>A0AAV3QA96_LITER</name>
<evidence type="ECO:0000313" key="2">
    <source>
        <dbReference type="EMBL" id="GAA0159147.1"/>
    </source>
</evidence>
<organism evidence="2 3">
    <name type="scientific">Lithospermum erythrorhizon</name>
    <name type="common">Purple gromwell</name>
    <name type="synonym">Lithospermum officinale var. erythrorhizon</name>
    <dbReference type="NCBI Taxonomy" id="34254"/>
    <lineage>
        <taxon>Eukaryota</taxon>
        <taxon>Viridiplantae</taxon>
        <taxon>Streptophyta</taxon>
        <taxon>Embryophyta</taxon>
        <taxon>Tracheophyta</taxon>
        <taxon>Spermatophyta</taxon>
        <taxon>Magnoliopsida</taxon>
        <taxon>eudicotyledons</taxon>
        <taxon>Gunneridae</taxon>
        <taxon>Pentapetalae</taxon>
        <taxon>asterids</taxon>
        <taxon>lamiids</taxon>
        <taxon>Boraginales</taxon>
        <taxon>Boraginaceae</taxon>
        <taxon>Boraginoideae</taxon>
        <taxon>Lithospermeae</taxon>
        <taxon>Lithospermum</taxon>
    </lineage>
</organism>
<gene>
    <name evidence="2" type="ORF">LIER_15996</name>
</gene>
<feature type="compositionally biased region" description="Polar residues" evidence="1">
    <location>
        <begin position="223"/>
        <end position="232"/>
    </location>
</feature>
<feature type="region of interest" description="Disordered" evidence="1">
    <location>
        <begin position="222"/>
        <end position="242"/>
    </location>
</feature>
<accession>A0AAV3QA96</accession>
<keyword evidence="3" id="KW-1185">Reference proteome</keyword>
<evidence type="ECO:0000313" key="3">
    <source>
        <dbReference type="Proteomes" id="UP001454036"/>
    </source>
</evidence>